<evidence type="ECO:0000256" key="4">
    <source>
        <dbReference type="ARBA" id="ARBA00022723"/>
    </source>
</evidence>
<keyword evidence="2 7" id="KW-0808">Transferase</keyword>
<feature type="domain" description="Gcp-like" evidence="8">
    <location>
        <begin position="53"/>
        <end position="353"/>
    </location>
</feature>
<dbReference type="GO" id="GO:0046872">
    <property type="term" value="F:metal ion binding"/>
    <property type="evidence" value="ECO:0007669"/>
    <property type="project" value="UniProtKB-KW"/>
</dbReference>
<keyword evidence="5 7" id="KW-0012">Acyltransferase</keyword>
<dbReference type="GO" id="GO:0072670">
    <property type="term" value="P:mitochondrial tRNA threonylcarbamoyladenosine modification"/>
    <property type="evidence" value="ECO:0007669"/>
    <property type="project" value="TreeGrafter"/>
</dbReference>
<reference evidence="9" key="1">
    <citation type="submission" date="2019-01" db="EMBL/GenBank/DDBJ databases">
        <title>Draft genome sequences of three monokaryotic isolates of the white-rot basidiomycete fungus Dichomitus squalens.</title>
        <authorList>
            <consortium name="DOE Joint Genome Institute"/>
            <person name="Lopez S.C."/>
            <person name="Andreopoulos B."/>
            <person name="Pangilinan J."/>
            <person name="Lipzen A."/>
            <person name="Riley R."/>
            <person name="Ahrendt S."/>
            <person name="Ng V."/>
            <person name="Barry K."/>
            <person name="Daum C."/>
            <person name="Grigoriev I.V."/>
            <person name="Hilden K.S."/>
            <person name="Makela M.R."/>
            <person name="de Vries R.P."/>
        </authorList>
    </citation>
    <scope>NUCLEOTIDE SEQUENCE [LARGE SCALE GENOMIC DNA]</scope>
    <source>
        <strain evidence="9">OM18370.1</strain>
    </source>
</reference>
<evidence type="ECO:0000256" key="2">
    <source>
        <dbReference type="ARBA" id="ARBA00022679"/>
    </source>
</evidence>
<gene>
    <name evidence="9" type="ORF">BD311DRAFT_732083</name>
</gene>
<dbReference type="PANTHER" id="PTHR11735:SF6">
    <property type="entry name" value="TRNA N6-ADENOSINE THREONYLCARBAMOYLTRANSFERASE, MITOCHONDRIAL"/>
    <property type="match status" value="1"/>
</dbReference>
<proteinExistence type="inferred from homology"/>
<evidence type="ECO:0000256" key="1">
    <source>
        <dbReference type="ARBA" id="ARBA00012156"/>
    </source>
</evidence>
<dbReference type="SUPFAM" id="SSF53067">
    <property type="entry name" value="Actin-like ATPase domain"/>
    <property type="match status" value="1"/>
</dbReference>
<evidence type="ECO:0000256" key="3">
    <source>
        <dbReference type="ARBA" id="ARBA00022694"/>
    </source>
</evidence>
<dbReference type="Gene3D" id="3.30.420.40">
    <property type="match status" value="2"/>
</dbReference>
<evidence type="ECO:0000256" key="7">
    <source>
        <dbReference type="HAMAP-Rule" id="MF_03179"/>
    </source>
</evidence>
<dbReference type="Proteomes" id="UP000292957">
    <property type="component" value="Unassembled WGS sequence"/>
</dbReference>
<keyword evidence="4 7" id="KW-0479">Metal-binding</keyword>
<comment type="catalytic activity">
    <reaction evidence="6 7">
        <text>L-threonylcarbamoyladenylate + adenosine(37) in tRNA = N(6)-L-threonylcarbamoyladenosine(37) in tRNA + AMP + H(+)</text>
        <dbReference type="Rhea" id="RHEA:37059"/>
        <dbReference type="Rhea" id="RHEA-COMP:10162"/>
        <dbReference type="Rhea" id="RHEA-COMP:10163"/>
        <dbReference type="ChEBI" id="CHEBI:15378"/>
        <dbReference type="ChEBI" id="CHEBI:73682"/>
        <dbReference type="ChEBI" id="CHEBI:74411"/>
        <dbReference type="ChEBI" id="CHEBI:74418"/>
        <dbReference type="ChEBI" id="CHEBI:456215"/>
        <dbReference type="EC" id="2.3.1.234"/>
    </reaction>
</comment>
<comment type="subunit">
    <text evidence="7">Homodimer.</text>
</comment>
<dbReference type="EC" id="2.3.1.234" evidence="1"/>
<comment type="function">
    <text evidence="7">Required for the formation of a threonylcarbamoyl group on adenosine at position 37 (t(6)A37) in mitochondrial tRNAs that read codons beginning with adenine. Probably involved in the transfer of the threonylcarbamoyl moiety of threonylcarbamoyl-AMP (TC-AMP) to the N6 group of A37. Involved in mitochondrial genome maintenance.</text>
</comment>
<dbReference type="GO" id="GO:0061711">
    <property type="term" value="F:tRNA N(6)-L-threonylcarbamoyladenine synthase activity"/>
    <property type="evidence" value="ECO:0007669"/>
    <property type="project" value="UniProtKB-EC"/>
</dbReference>
<keyword evidence="3 7" id="KW-0819">tRNA processing</keyword>
<dbReference type="OrthoDB" id="10259622at2759"/>
<evidence type="ECO:0000313" key="9">
    <source>
        <dbReference type="EMBL" id="TBU22982.1"/>
    </source>
</evidence>
<accession>A0A4Q9MAQ2</accession>
<dbReference type="HAMAP" id="MF_01445">
    <property type="entry name" value="TsaD"/>
    <property type="match status" value="1"/>
</dbReference>
<dbReference type="Pfam" id="PF00814">
    <property type="entry name" value="TsaD"/>
    <property type="match status" value="1"/>
</dbReference>
<dbReference type="EMBL" id="ML143519">
    <property type="protein sequence ID" value="TBU22982.1"/>
    <property type="molecule type" value="Genomic_DNA"/>
</dbReference>
<keyword evidence="9" id="KW-0645">Protease</keyword>
<dbReference type="InterPro" id="IPR043129">
    <property type="entry name" value="ATPase_NBD"/>
</dbReference>
<dbReference type="CDD" id="cd24134">
    <property type="entry name" value="ASKHA_NBD_OSGEPL1_QRI7_euk"/>
    <property type="match status" value="1"/>
</dbReference>
<dbReference type="InterPro" id="IPR000905">
    <property type="entry name" value="Gcp-like_dom"/>
</dbReference>
<dbReference type="InterPro" id="IPR022450">
    <property type="entry name" value="TsaD"/>
</dbReference>
<dbReference type="FunFam" id="3.30.420.40:FF:000012">
    <property type="entry name" value="tRNA N6-adenosine threonylcarbamoyltransferase"/>
    <property type="match status" value="1"/>
</dbReference>
<comment type="cofactor">
    <cofactor evidence="7">
        <name>a divalent metal cation</name>
        <dbReference type="ChEBI" id="CHEBI:60240"/>
    </cofactor>
    <text evidence="7">Binds 1 divalent metal cation per subunit.</text>
</comment>
<sequence length="390" mass="42235">MSHVRLLPTARSLPLPPRLPLPNPRPPSRHFTILALESSADDTCAAVVTSDRKILSNVVVNQQASLEQYGGIHPYVALHAHQRNMPVVVQRALRNAGLTVNEIDGIAFTRGPGIAGCLSVCGNAARALAAALSKPLVGVHHMQAHALTPFLTSPPDQLPQYPFLTLLVSGGHTLLLLATSPTSFRILATTLDEAIGNAYDKVAKLLRIPYEGKAAGAALERLCASEGKGPDIPMPRPIRGRLAFSYTGLHSAVERFLHARKGEVDERTKVGIARSFQKAAVGQLEDKLVLGMRQCAKEGLRVRCLVLSGGVASNQYLRDRLRACLDRESPDKHISLAFPPPSLCTDNAAMIAWASMHRFLAGDTDEYSLESRPIWSLEDLEREEAGPSRS</sequence>
<name>A0A4Q9MAQ2_9APHY</name>
<keyword evidence="9" id="KW-0378">Hydrolase</keyword>
<protein>
    <recommendedName>
        <fullName evidence="1">N(6)-L-threonylcarbamoyladenine synthase</fullName>
        <ecNumber evidence="1">2.3.1.234</ecNumber>
    </recommendedName>
</protein>
<dbReference type="GO" id="GO:0006508">
    <property type="term" value="P:proteolysis"/>
    <property type="evidence" value="ECO:0007669"/>
    <property type="project" value="UniProtKB-KW"/>
</dbReference>
<comment type="subcellular location">
    <subcellularLocation>
        <location evidence="7">Mitochondrion</location>
    </subcellularLocation>
</comment>
<evidence type="ECO:0000256" key="6">
    <source>
        <dbReference type="ARBA" id="ARBA00048117"/>
    </source>
</evidence>
<dbReference type="NCBIfam" id="TIGR00329">
    <property type="entry name" value="gcp_kae1"/>
    <property type="match status" value="1"/>
</dbReference>
<evidence type="ECO:0000259" key="8">
    <source>
        <dbReference type="Pfam" id="PF00814"/>
    </source>
</evidence>
<dbReference type="GO" id="GO:0008233">
    <property type="term" value="F:peptidase activity"/>
    <property type="evidence" value="ECO:0007669"/>
    <property type="project" value="UniProtKB-KW"/>
</dbReference>
<dbReference type="PANTHER" id="PTHR11735">
    <property type="entry name" value="TRNA N6-ADENOSINE THREONYLCARBAMOYLTRANSFERASE"/>
    <property type="match status" value="1"/>
</dbReference>
<organism evidence="9">
    <name type="scientific">Dichomitus squalens</name>
    <dbReference type="NCBI Taxonomy" id="114155"/>
    <lineage>
        <taxon>Eukaryota</taxon>
        <taxon>Fungi</taxon>
        <taxon>Dikarya</taxon>
        <taxon>Basidiomycota</taxon>
        <taxon>Agaricomycotina</taxon>
        <taxon>Agaricomycetes</taxon>
        <taxon>Polyporales</taxon>
        <taxon>Polyporaceae</taxon>
        <taxon>Dichomitus</taxon>
    </lineage>
</organism>
<dbReference type="InterPro" id="IPR017861">
    <property type="entry name" value="KAE1/TsaD"/>
</dbReference>
<keyword evidence="7" id="KW-0496">Mitochondrion</keyword>
<comment type="similarity">
    <text evidence="7">Belongs to the KAE1 / TsaD family.</text>
</comment>
<dbReference type="GO" id="GO:0005739">
    <property type="term" value="C:mitochondrion"/>
    <property type="evidence" value="ECO:0007669"/>
    <property type="project" value="UniProtKB-SubCell"/>
</dbReference>
<dbReference type="PRINTS" id="PR00789">
    <property type="entry name" value="OSIALOPTASE"/>
</dbReference>
<dbReference type="NCBIfam" id="TIGR03723">
    <property type="entry name" value="T6A_TsaD_YgjD"/>
    <property type="match status" value="1"/>
</dbReference>
<dbReference type="AlphaFoldDB" id="A0A4Q9MAQ2"/>
<evidence type="ECO:0000256" key="5">
    <source>
        <dbReference type="ARBA" id="ARBA00023315"/>
    </source>
</evidence>